<accession>A0A0D7BEE5</accession>
<feature type="region of interest" description="Disordered" evidence="1">
    <location>
        <begin position="185"/>
        <end position="211"/>
    </location>
</feature>
<feature type="compositionally biased region" description="Low complexity" evidence="1">
    <location>
        <begin position="1"/>
        <end position="14"/>
    </location>
</feature>
<reference evidence="2 3" key="1">
    <citation type="journal article" date="2015" name="Fungal Genet. Biol.">
        <title>Evolution of novel wood decay mechanisms in Agaricales revealed by the genome sequences of Fistulina hepatica and Cylindrobasidium torrendii.</title>
        <authorList>
            <person name="Floudas D."/>
            <person name="Held B.W."/>
            <person name="Riley R."/>
            <person name="Nagy L.G."/>
            <person name="Koehler G."/>
            <person name="Ransdell A.S."/>
            <person name="Younus H."/>
            <person name="Chow J."/>
            <person name="Chiniquy J."/>
            <person name="Lipzen A."/>
            <person name="Tritt A."/>
            <person name="Sun H."/>
            <person name="Haridas S."/>
            <person name="LaButti K."/>
            <person name="Ohm R.A."/>
            <person name="Kues U."/>
            <person name="Blanchette R.A."/>
            <person name="Grigoriev I.V."/>
            <person name="Minto R.E."/>
            <person name="Hibbett D.S."/>
        </authorList>
    </citation>
    <scope>NUCLEOTIDE SEQUENCE [LARGE SCALE GENOMIC DNA]</scope>
    <source>
        <strain evidence="2 3">FP15055 ss-10</strain>
    </source>
</reference>
<dbReference type="SUPFAM" id="SSF47095">
    <property type="entry name" value="HMG-box"/>
    <property type="match status" value="1"/>
</dbReference>
<sequence length="334" mass="37625">MTSPQSPSASTPQPHEIVYSLRDDSYNGQLAIGHDGRAHSRSTTKGTRSRRRVLPEDQRRTPNAFILFRSWFVKSGQVPPEVVSSHSELSTIAGIVWRETDQKPWFDKADDAYRQRYPKAPGPMSRRVAKPSPIPVTERHRVIVNLFLNGVAGEAMVPYVRDFDQRQPFQTFSAFEEPVTTEQYEAQYETAPKKRRSARKATPVKTESTSTITLPSAPEMHIKLEQPYAYYTESSATSPSDSLMYNQESFEQPPALSFCSFTPEEMSLLDTSDPLYPAAEQDYLPQYLPPAPAYELSGGVAPSMLGYWYGEGSCDGAYDNFSPETLCDWQSQSY</sequence>
<evidence type="ECO:0000256" key="1">
    <source>
        <dbReference type="SAM" id="MobiDB-lite"/>
    </source>
</evidence>
<name>A0A0D7BEE5_9AGAR</name>
<evidence type="ECO:0000313" key="3">
    <source>
        <dbReference type="Proteomes" id="UP000054007"/>
    </source>
</evidence>
<dbReference type="AlphaFoldDB" id="A0A0D7BEE5"/>
<feature type="compositionally biased region" description="Basic residues" evidence="1">
    <location>
        <begin position="39"/>
        <end position="52"/>
    </location>
</feature>
<dbReference type="OrthoDB" id="6247875at2759"/>
<proteinExistence type="predicted"/>
<dbReference type="STRING" id="1314674.A0A0D7BEE5"/>
<keyword evidence="3" id="KW-1185">Reference proteome</keyword>
<gene>
    <name evidence="2" type="ORF">CYLTODRAFT_421252</name>
</gene>
<organism evidence="2 3">
    <name type="scientific">Cylindrobasidium torrendii FP15055 ss-10</name>
    <dbReference type="NCBI Taxonomy" id="1314674"/>
    <lineage>
        <taxon>Eukaryota</taxon>
        <taxon>Fungi</taxon>
        <taxon>Dikarya</taxon>
        <taxon>Basidiomycota</taxon>
        <taxon>Agaricomycotina</taxon>
        <taxon>Agaricomycetes</taxon>
        <taxon>Agaricomycetidae</taxon>
        <taxon>Agaricales</taxon>
        <taxon>Marasmiineae</taxon>
        <taxon>Physalacriaceae</taxon>
        <taxon>Cylindrobasidium</taxon>
    </lineage>
</organism>
<evidence type="ECO:0008006" key="4">
    <source>
        <dbReference type="Google" id="ProtNLM"/>
    </source>
</evidence>
<feature type="region of interest" description="Disordered" evidence="1">
    <location>
        <begin position="1"/>
        <end position="56"/>
    </location>
</feature>
<evidence type="ECO:0000313" key="2">
    <source>
        <dbReference type="EMBL" id="KIY68917.1"/>
    </source>
</evidence>
<protein>
    <recommendedName>
        <fullName evidence="4">HMG box domain-containing protein</fullName>
    </recommendedName>
</protein>
<dbReference type="EMBL" id="KN880494">
    <property type="protein sequence ID" value="KIY68917.1"/>
    <property type="molecule type" value="Genomic_DNA"/>
</dbReference>
<dbReference type="InterPro" id="IPR036910">
    <property type="entry name" value="HMG_box_dom_sf"/>
</dbReference>
<dbReference type="Proteomes" id="UP000054007">
    <property type="component" value="Unassembled WGS sequence"/>
</dbReference>